<name>A0ABQ1N5R2_9BACT</name>
<gene>
    <name evidence="13" type="ORF">GCM10011506_41880</name>
</gene>
<dbReference type="PROSITE" id="PS50146">
    <property type="entry name" value="DAGK"/>
    <property type="match status" value="1"/>
</dbReference>
<dbReference type="SMART" id="SM00046">
    <property type="entry name" value="DAGKc"/>
    <property type="match status" value="1"/>
</dbReference>
<proteinExistence type="predicted"/>
<feature type="domain" description="DAGKc" evidence="12">
    <location>
        <begin position="1"/>
        <end position="131"/>
    </location>
</feature>
<dbReference type="NCBIfam" id="TIGR00147">
    <property type="entry name" value="YegS/Rv2252/BmrU family lipid kinase"/>
    <property type="match status" value="1"/>
</dbReference>
<keyword evidence="7" id="KW-0067">ATP-binding</keyword>
<dbReference type="Pfam" id="PF00781">
    <property type="entry name" value="DAGK_cat"/>
    <property type="match status" value="1"/>
</dbReference>
<evidence type="ECO:0000256" key="1">
    <source>
        <dbReference type="ARBA" id="ARBA00001946"/>
    </source>
</evidence>
<evidence type="ECO:0000313" key="13">
    <source>
        <dbReference type="EMBL" id="GGC51793.1"/>
    </source>
</evidence>
<organism evidence="13 14">
    <name type="scientific">Marivirga lumbricoides</name>
    <dbReference type="NCBI Taxonomy" id="1046115"/>
    <lineage>
        <taxon>Bacteria</taxon>
        <taxon>Pseudomonadati</taxon>
        <taxon>Bacteroidota</taxon>
        <taxon>Cytophagia</taxon>
        <taxon>Cytophagales</taxon>
        <taxon>Marivirgaceae</taxon>
        <taxon>Marivirga</taxon>
    </lineage>
</organism>
<keyword evidence="4" id="KW-0479">Metal-binding</keyword>
<dbReference type="Proteomes" id="UP000636010">
    <property type="component" value="Unassembled WGS sequence"/>
</dbReference>
<comment type="cofactor">
    <cofactor evidence="1">
        <name>Mg(2+)</name>
        <dbReference type="ChEBI" id="CHEBI:18420"/>
    </cofactor>
</comment>
<evidence type="ECO:0000256" key="6">
    <source>
        <dbReference type="ARBA" id="ARBA00022777"/>
    </source>
</evidence>
<evidence type="ECO:0000256" key="5">
    <source>
        <dbReference type="ARBA" id="ARBA00022741"/>
    </source>
</evidence>
<keyword evidence="11" id="KW-1208">Phospholipid metabolism</keyword>
<evidence type="ECO:0000256" key="2">
    <source>
        <dbReference type="ARBA" id="ARBA00022516"/>
    </source>
</evidence>
<keyword evidence="8" id="KW-0460">Magnesium</keyword>
<evidence type="ECO:0000256" key="4">
    <source>
        <dbReference type="ARBA" id="ARBA00022723"/>
    </source>
</evidence>
<reference evidence="14" key="1">
    <citation type="journal article" date="2019" name="Int. J. Syst. Evol. Microbiol.">
        <title>The Global Catalogue of Microorganisms (GCM) 10K type strain sequencing project: providing services to taxonomists for standard genome sequencing and annotation.</title>
        <authorList>
            <consortium name="The Broad Institute Genomics Platform"/>
            <consortium name="The Broad Institute Genome Sequencing Center for Infectious Disease"/>
            <person name="Wu L."/>
            <person name="Ma J."/>
        </authorList>
    </citation>
    <scope>NUCLEOTIDE SEQUENCE [LARGE SCALE GENOMIC DNA]</scope>
    <source>
        <strain evidence="14">CGMCC 1.10832</strain>
    </source>
</reference>
<sequence length="299" mass="33113">MAQSMYLFIINPKSGTTDKSELESIIESTCYKYNREYTIYTTTGENDHEKVKDQVTKYQPKAVVACGGDGTVNLVARVLLDTGIELGIIPLGSANGLASELEIPEDVEESLEIIFEGQANPTDVVVINKEHISLHLSDVGFNAKMIKDFEESGDRGKLAYARSFFNSLRDKQSTFFTVELNSKSFEVEAEMIVFANASSYGTGAIINPDSSMSDGKFEIVVFKPIPFGELVSLTFSSFFGDVNNSEFVDIYKTDHAKILCHTNELLQIDGELKGDVKEVEVDIKKGAIQVIMPLRHSLY</sequence>
<evidence type="ECO:0000256" key="9">
    <source>
        <dbReference type="ARBA" id="ARBA00023098"/>
    </source>
</evidence>
<keyword evidence="9" id="KW-0443">Lipid metabolism</keyword>
<dbReference type="Gene3D" id="3.40.50.10330">
    <property type="entry name" value="Probable inorganic polyphosphate/atp-NAD kinase, domain 1"/>
    <property type="match status" value="1"/>
</dbReference>
<evidence type="ECO:0000256" key="10">
    <source>
        <dbReference type="ARBA" id="ARBA00023209"/>
    </source>
</evidence>
<dbReference type="SUPFAM" id="SSF111331">
    <property type="entry name" value="NAD kinase/diacylglycerol kinase-like"/>
    <property type="match status" value="1"/>
</dbReference>
<dbReference type="EMBL" id="BMEC01000016">
    <property type="protein sequence ID" value="GGC51793.1"/>
    <property type="molecule type" value="Genomic_DNA"/>
</dbReference>
<dbReference type="InterPro" id="IPR017438">
    <property type="entry name" value="ATP-NAD_kinase_N"/>
</dbReference>
<dbReference type="PANTHER" id="PTHR12358">
    <property type="entry name" value="SPHINGOSINE KINASE"/>
    <property type="match status" value="1"/>
</dbReference>
<protein>
    <recommendedName>
        <fullName evidence="12">DAGKc domain-containing protein</fullName>
    </recommendedName>
</protein>
<dbReference type="InterPro" id="IPR045540">
    <property type="entry name" value="YegS/DAGK_C"/>
</dbReference>
<keyword evidence="14" id="KW-1185">Reference proteome</keyword>
<keyword evidence="3" id="KW-0808">Transferase</keyword>
<keyword evidence="6" id="KW-0418">Kinase</keyword>
<dbReference type="InterPro" id="IPR005218">
    <property type="entry name" value="Diacylglycerol/lipid_kinase"/>
</dbReference>
<accession>A0ABQ1N5R2</accession>
<keyword evidence="5" id="KW-0547">Nucleotide-binding</keyword>
<keyword evidence="10" id="KW-0594">Phospholipid biosynthesis</keyword>
<dbReference type="Pfam" id="PF19279">
    <property type="entry name" value="YegS_C"/>
    <property type="match status" value="1"/>
</dbReference>
<comment type="caution">
    <text evidence="13">The sequence shown here is derived from an EMBL/GenBank/DDBJ whole genome shotgun (WGS) entry which is preliminary data.</text>
</comment>
<evidence type="ECO:0000256" key="7">
    <source>
        <dbReference type="ARBA" id="ARBA00022840"/>
    </source>
</evidence>
<evidence type="ECO:0000259" key="12">
    <source>
        <dbReference type="PROSITE" id="PS50146"/>
    </source>
</evidence>
<dbReference type="Gene3D" id="2.60.200.40">
    <property type="match status" value="1"/>
</dbReference>
<evidence type="ECO:0000256" key="8">
    <source>
        <dbReference type="ARBA" id="ARBA00022842"/>
    </source>
</evidence>
<dbReference type="InterPro" id="IPR016064">
    <property type="entry name" value="NAD/diacylglycerol_kinase_sf"/>
</dbReference>
<dbReference type="PANTHER" id="PTHR12358:SF106">
    <property type="entry name" value="LIPID KINASE YEGS"/>
    <property type="match status" value="1"/>
</dbReference>
<evidence type="ECO:0000256" key="3">
    <source>
        <dbReference type="ARBA" id="ARBA00022679"/>
    </source>
</evidence>
<dbReference type="InterPro" id="IPR050187">
    <property type="entry name" value="Lipid_Phosphate_FormReg"/>
</dbReference>
<evidence type="ECO:0000313" key="14">
    <source>
        <dbReference type="Proteomes" id="UP000636010"/>
    </source>
</evidence>
<dbReference type="RefSeq" id="WP_188467291.1">
    <property type="nucleotide sequence ID" value="NZ_BAABHU010000016.1"/>
</dbReference>
<evidence type="ECO:0000256" key="11">
    <source>
        <dbReference type="ARBA" id="ARBA00023264"/>
    </source>
</evidence>
<dbReference type="InterPro" id="IPR001206">
    <property type="entry name" value="Diacylglycerol_kinase_cat_dom"/>
</dbReference>
<keyword evidence="2" id="KW-0444">Lipid biosynthesis</keyword>